<proteinExistence type="predicted"/>
<dbReference type="EMBL" id="ML993995">
    <property type="protein sequence ID" value="KAF2200987.1"/>
    <property type="molecule type" value="Genomic_DNA"/>
</dbReference>
<name>A0A9P4JKF0_9PLEO</name>
<gene>
    <name evidence="2" type="ORF">GQ43DRAFT_354849</name>
</gene>
<keyword evidence="3" id="KW-1185">Reference proteome</keyword>
<organism evidence="2 3">
    <name type="scientific">Delitschia confertaspora ATCC 74209</name>
    <dbReference type="NCBI Taxonomy" id="1513339"/>
    <lineage>
        <taxon>Eukaryota</taxon>
        <taxon>Fungi</taxon>
        <taxon>Dikarya</taxon>
        <taxon>Ascomycota</taxon>
        <taxon>Pezizomycotina</taxon>
        <taxon>Dothideomycetes</taxon>
        <taxon>Pleosporomycetidae</taxon>
        <taxon>Pleosporales</taxon>
        <taxon>Delitschiaceae</taxon>
        <taxon>Delitschia</taxon>
    </lineage>
</organism>
<evidence type="ECO:0000259" key="1">
    <source>
        <dbReference type="Pfam" id="PF06985"/>
    </source>
</evidence>
<feature type="non-terminal residue" evidence="2">
    <location>
        <position position="1"/>
    </location>
</feature>
<comment type="caution">
    <text evidence="2">The sequence shown here is derived from an EMBL/GenBank/DDBJ whole genome shotgun (WGS) entry which is preliminary data.</text>
</comment>
<evidence type="ECO:0000313" key="2">
    <source>
        <dbReference type="EMBL" id="KAF2200987.1"/>
    </source>
</evidence>
<dbReference type="InterPro" id="IPR010730">
    <property type="entry name" value="HET"/>
</dbReference>
<evidence type="ECO:0000313" key="3">
    <source>
        <dbReference type="Proteomes" id="UP000799536"/>
    </source>
</evidence>
<dbReference type="PANTHER" id="PTHR24148:SF73">
    <property type="entry name" value="HET DOMAIN PROTEIN (AFU_ORTHOLOGUE AFUA_8G01020)"/>
    <property type="match status" value="1"/>
</dbReference>
<reference evidence="2" key="1">
    <citation type="journal article" date="2020" name="Stud. Mycol.">
        <title>101 Dothideomycetes genomes: a test case for predicting lifestyles and emergence of pathogens.</title>
        <authorList>
            <person name="Haridas S."/>
            <person name="Albert R."/>
            <person name="Binder M."/>
            <person name="Bloem J."/>
            <person name="Labutti K."/>
            <person name="Salamov A."/>
            <person name="Andreopoulos B."/>
            <person name="Baker S."/>
            <person name="Barry K."/>
            <person name="Bills G."/>
            <person name="Bluhm B."/>
            <person name="Cannon C."/>
            <person name="Castanera R."/>
            <person name="Culley D."/>
            <person name="Daum C."/>
            <person name="Ezra D."/>
            <person name="Gonzalez J."/>
            <person name="Henrissat B."/>
            <person name="Kuo A."/>
            <person name="Liang C."/>
            <person name="Lipzen A."/>
            <person name="Lutzoni F."/>
            <person name="Magnuson J."/>
            <person name="Mondo S."/>
            <person name="Nolan M."/>
            <person name="Ohm R."/>
            <person name="Pangilinan J."/>
            <person name="Park H.-J."/>
            <person name="Ramirez L."/>
            <person name="Alfaro M."/>
            <person name="Sun H."/>
            <person name="Tritt A."/>
            <person name="Yoshinaga Y."/>
            <person name="Zwiers L.-H."/>
            <person name="Turgeon B."/>
            <person name="Goodwin S."/>
            <person name="Spatafora J."/>
            <person name="Crous P."/>
            <person name="Grigoriev I."/>
        </authorList>
    </citation>
    <scope>NUCLEOTIDE SEQUENCE</scope>
    <source>
        <strain evidence="2">ATCC 74209</strain>
    </source>
</reference>
<dbReference type="InterPro" id="IPR052895">
    <property type="entry name" value="HetReg/Transcr_Mod"/>
</dbReference>
<accession>A0A9P4JKF0</accession>
<feature type="domain" description="Heterokaryon incompatibility" evidence="1">
    <location>
        <begin position="37"/>
        <end position="175"/>
    </location>
</feature>
<dbReference type="OrthoDB" id="194358at2759"/>
<dbReference type="Pfam" id="PF06985">
    <property type="entry name" value="HET"/>
    <property type="match status" value="1"/>
</dbReference>
<sequence length="177" mass="20933">LNRRKREIRLVELVQNPEDEMITLKFHRKTDQDEIKYTALSYTWGDATRTRQVILEGKIFEIRQNLWQFLYQARKHSWYKLLWIDAICIDQDDAEERKHQVALMGSIYSEAEQVAIWLGPAAWNSDVAVHYLSGSEKTYAKSVSTRSMGTKEGIVNAILDICERPYWRRLWIVQEVI</sequence>
<dbReference type="PANTHER" id="PTHR24148">
    <property type="entry name" value="ANKYRIN REPEAT DOMAIN-CONTAINING PROTEIN 39 HOMOLOG-RELATED"/>
    <property type="match status" value="1"/>
</dbReference>
<dbReference type="AlphaFoldDB" id="A0A9P4JKF0"/>
<protein>
    <submittedName>
        <fullName evidence="2">HET-domain-containing protein</fullName>
    </submittedName>
</protein>
<dbReference type="Proteomes" id="UP000799536">
    <property type="component" value="Unassembled WGS sequence"/>
</dbReference>
<feature type="non-terminal residue" evidence="2">
    <location>
        <position position="177"/>
    </location>
</feature>